<protein>
    <submittedName>
        <fullName evidence="2">Uncharacterized protein LOC112459307</fullName>
    </submittedName>
</protein>
<sequence>MPGYRQPNSLEGLSLGRVCQQIGEMCQRMHVLSQQSSTAQVLAFAKETIRPYYISGLPIHLRSQVIEKTLEELSSKPVDSLTLISALAATYVLAVLLNNDIKRLKIKLCCYYGCSHQTSLLKLLALEGRGLELLNLTRSTLLSLDCELLYSALFNMKNLLNLTLQNIANDVVLGIIGKSCPRLVILDISCSKQVTNAGLKQLLFEMKLQDEECSISRQKYTSWSRLKSLFSIWKIKSSRSKKRFYSEKVFPFMGYESRNLLCDTLRVLNVTDTSVTSLGVLLVLMQIPQLESLARYNHMEHVAEITHQLIDVKLPFNLTEARSCKTTPVNIQLLAQVFPKVKKLHIYEPYHSPDTLCLFPYITSLSVHDVLPENEWLNGFYNYFRTNGQILRELNIQMIESEDPLQVDVKKILSNCPNLQILIKNGSNIVWTKGHDPQPFKYLKKIQLGCTVKALVVTKILLLAPELMSLHIQNSYDLTNQHLKELVKPSIKYRNRKSDKCNDNNLQNLRCFYISKARQVSATGALNILHSYKRLRWFGNLANWDDDDIEILVKSKKRENMNVDFCSDAHWYWSNCVHIQ</sequence>
<dbReference type="GeneID" id="112459307"/>
<dbReference type="SUPFAM" id="SSF52047">
    <property type="entry name" value="RNI-like"/>
    <property type="match status" value="2"/>
</dbReference>
<dbReference type="OrthoDB" id="16120at2759"/>
<proteinExistence type="predicted"/>
<dbReference type="Gene3D" id="3.80.10.10">
    <property type="entry name" value="Ribonuclease Inhibitor"/>
    <property type="match status" value="2"/>
</dbReference>
<reference evidence="2" key="1">
    <citation type="submission" date="2025-08" db="UniProtKB">
        <authorList>
            <consortium name="RefSeq"/>
        </authorList>
    </citation>
    <scope>IDENTIFICATION</scope>
    <source>
        <tissue evidence="2">Whole body</tissue>
    </source>
</reference>
<dbReference type="Proteomes" id="UP000504618">
    <property type="component" value="Unplaced"/>
</dbReference>
<gene>
    <name evidence="2" type="primary">LOC112459307</name>
</gene>
<evidence type="ECO:0000313" key="1">
    <source>
        <dbReference type="Proteomes" id="UP000504618"/>
    </source>
</evidence>
<dbReference type="RefSeq" id="XP_024879111.1">
    <property type="nucleotide sequence ID" value="XM_025023343.1"/>
</dbReference>
<name>A0A6J1QCQ3_9HYME</name>
<accession>A0A6J1QCQ3</accession>
<organism evidence="1 2">
    <name type="scientific">Temnothorax curvispinosus</name>
    <dbReference type="NCBI Taxonomy" id="300111"/>
    <lineage>
        <taxon>Eukaryota</taxon>
        <taxon>Metazoa</taxon>
        <taxon>Ecdysozoa</taxon>
        <taxon>Arthropoda</taxon>
        <taxon>Hexapoda</taxon>
        <taxon>Insecta</taxon>
        <taxon>Pterygota</taxon>
        <taxon>Neoptera</taxon>
        <taxon>Endopterygota</taxon>
        <taxon>Hymenoptera</taxon>
        <taxon>Apocrita</taxon>
        <taxon>Aculeata</taxon>
        <taxon>Formicoidea</taxon>
        <taxon>Formicidae</taxon>
        <taxon>Myrmicinae</taxon>
        <taxon>Temnothorax</taxon>
    </lineage>
</organism>
<evidence type="ECO:0000313" key="2">
    <source>
        <dbReference type="RefSeq" id="XP_024879111.1"/>
    </source>
</evidence>
<dbReference type="AlphaFoldDB" id="A0A6J1QCQ3"/>
<keyword evidence="1" id="KW-1185">Reference proteome</keyword>
<dbReference type="InterPro" id="IPR032675">
    <property type="entry name" value="LRR_dom_sf"/>
</dbReference>